<keyword evidence="10" id="KW-0812">Transmembrane</keyword>
<evidence type="ECO:0000256" key="8">
    <source>
        <dbReference type="PIRSR" id="PIRSR602401-1"/>
    </source>
</evidence>
<dbReference type="PANTHER" id="PTHR47944">
    <property type="entry name" value="CYTOCHROME P450 98A9"/>
    <property type="match status" value="1"/>
</dbReference>
<dbReference type="PRINTS" id="PR00385">
    <property type="entry name" value="P450"/>
</dbReference>
<evidence type="ECO:0000256" key="2">
    <source>
        <dbReference type="ARBA" id="ARBA00010617"/>
    </source>
</evidence>
<evidence type="ECO:0000256" key="5">
    <source>
        <dbReference type="ARBA" id="ARBA00023002"/>
    </source>
</evidence>
<dbReference type="InterPro" id="IPR036396">
    <property type="entry name" value="Cyt_P450_sf"/>
</dbReference>
<keyword evidence="6 8" id="KW-0408">Iron</keyword>
<organism evidence="11 12">
    <name type="scientific">Solanum verrucosum</name>
    <dbReference type="NCBI Taxonomy" id="315347"/>
    <lineage>
        <taxon>Eukaryota</taxon>
        <taxon>Viridiplantae</taxon>
        <taxon>Streptophyta</taxon>
        <taxon>Embryophyta</taxon>
        <taxon>Tracheophyta</taxon>
        <taxon>Spermatophyta</taxon>
        <taxon>Magnoliopsida</taxon>
        <taxon>eudicotyledons</taxon>
        <taxon>Gunneridae</taxon>
        <taxon>Pentapetalae</taxon>
        <taxon>asterids</taxon>
        <taxon>lamiids</taxon>
        <taxon>Solanales</taxon>
        <taxon>Solanaceae</taxon>
        <taxon>Solanoideae</taxon>
        <taxon>Solaneae</taxon>
        <taxon>Solanum</taxon>
    </lineage>
</organism>
<dbReference type="SUPFAM" id="SSF48264">
    <property type="entry name" value="Cytochrome P450"/>
    <property type="match status" value="2"/>
</dbReference>
<evidence type="ECO:0000256" key="1">
    <source>
        <dbReference type="ARBA" id="ARBA00001971"/>
    </source>
</evidence>
<name>A0AAF0TVK3_SOLVR</name>
<dbReference type="PROSITE" id="PS00086">
    <property type="entry name" value="CYTOCHROME_P450"/>
    <property type="match status" value="1"/>
</dbReference>
<keyword evidence="5 9" id="KW-0560">Oxidoreductase</keyword>
<comment type="similarity">
    <text evidence="2 9">Belongs to the cytochrome P450 family.</text>
</comment>
<feature type="binding site" description="axial binding residue" evidence="8">
    <location>
        <position position="572"/>
    </location>
    <ligand>
        <name>heme</name>
        <dbReference type="ChEBI" id="CHEBI:30413"/>
    </ligand>
    <ligandPart>
        <name>Fe</name>
        <dbReference type="ChEBI" id="CHEBI:18248"/>
    </ligandPart>
</feature>
<dbReference type="FunFam" id="1.10.630.10:FF:000126">
    <property type="entry name" value="Predicted protein"/>
    <property type="match status" value="1"/>
</dbReference>
<dbReference type="PRINTS" id="PR00463">
    <property type="entry name" value="EP450I"/>
</dbReference>
<protein>
    <recommendedName>
        <fullName evidence="13">Cytochrome P450</fullName>
    </recommendedName>
</protein>
<dbReference type="InterPro" id="IPR002401">
    <property type="entry name" value="Cyt_P450_E_grp-I"/>
</dbReference>
<keyword evidence="10" id="KW-0472">Membrane</keyword>
<dbReference type="GO" id="GO:0004497">
    <property type="term" value="F:monooxygenase activity"/>
    <property type="evidence" value="ECO:0007669"/>
    <property type="project" value="UniProtKB-KW"/>
</dbReference>
<dbReference type="GO" id="GO:0016705">
    <property type="term" value="F:oxidoreductase activity, acting on paired donors, with incorporation or reduction of molecular oxygen"/>
    <property type="evidence" value="ECO:0007669"/>
    <property type="project" value="InterPro"/>
</dbReference>
<feature type="transmembrane region" description="Helical" evidence="10">
    <location>
        <begin position="67"/>
        <end position="86"/>
    </location>
</feature>
<dbReference type="InterPro" id="IPR001128">
    <property type="entry name" value="Cyt_P450"/>
</dbReference>
<evidence type="ECO:0000256" key="9">
    <source>
        <dbReference type="RuleBase" id="RU000461"/>
    </source>
</evidence>
<dbReference type="AlphaFoldDB" id="A0AAF0TVK3"/>
<keyword evidence="3 8" id="KW-0349">Heme</keyword>
<dbReference type="Pfam" id="PF00067">
    <property type="entry name" value="p450"/>
    <property type="match status" value="1"/>
</dbReference>
<dbReference type="Gene3D" id="1.10.630.10">
    <property type="entry name" value="Cytochrome P450"/>
    <property type="match status" value="2"/>
</dbReference>
<accession>A0AAF0TVK3</accession>
<evidence type="ECO:0000313" key="11">
    <source>
        <dbReference type="EMBL" id="WMV26813.1"/>
    </source>
</evidence>
<proteinExistence type="inferred from homology"/>
<evidence type="ECO:0000256" key="3">
    <source>
        <dbReference type="ARBA" id="ARBA00022617"/>
    </source>
</evidence>
<dbReference type="Proteomes" id="UP001234989">
    <property type="component" value="Chromosome 4"/>
</dbReference>
<dbReference type="EMBL" id="CP133615">
    <property type="protein sequence ID" value="WMV26813.1"/>
    <property type="molecule type" value="Genomic_DNA"/>
</dbReference>
<dbReference type="GO" id="GO:0005506">
    <property type="term" value="F:iron ion binding"/>
    <property type="evidence" value="ECO:0007669"/>
    <property type="project" value="InterPro"/>
</dbReference>
<dbReference type="InterPro" id="IPR017972">
    <property type="entry name" value="Cyt_P450_CS"/>
</dbReference>
<dbReference type="GO" id="GO:0020037">
    <property type="term" value="F:heme binding"/>
    <property type="evidence" value="ECO:0007669"/>
    <property type="project" value="InterPro"/>
</dbReference>
<evidence type="ECO:0000256" key="4">
    <source>
        <dbReference type="ARBA" id="ARBA00022723"/>
    </source>
</evidence>
<dbReference type="CDD" id="cd20618">
    <property type="entry name" value="CYP71_clan"/>
    <property type="match status" value="1"/>
</dbReference>
<keyword evidence="12" id="KW-1185">Reference proteome</keyword>
<evidence type="ECO:0000256" key="10">
    <source>
        <dbReference type="SAM" id="Phobius"/>
    </source>
</evidence>
<keyword evidence="10" id="KW-1133">Transmembrane helix</keyword>
<keyword evidence="4 8" id="KW-0479">Metal-binding</keyword>
<gene>
    <name evidence="11" type="ORF">MTR67_020198</name>
</gene>
<sequence>MEEITAKSKQMGIRIVEGGNKDQGVASSSKKRKGKAIDSTNEHTNIIILELLYLFNYFSHFLSKMEISWVFIVFGPLALVFLLKLFNHPRRKLPPGPKPWPIIGNLNLLGSLPHESLHHLSQKYGDLMLLKFGSKPVLVASSPEMAKEILKAHDAIFASRPALAAGKYTSFNYSDMTWAPYGAYWRQARKIYLTEIFSPKRLDSLEYIRIEERQTLISRLFPHSGKPIFLRDHLPRFTLSTISRLVMSDKYCSDQSNSDTSSIVTLERLQWMLDEWFVLGGVINLGDWIPWLSWFDLQGYVKPMKALGKNFTKFYKYVLDDHNTNKMQKAGDFVPKDMVDALLHLADDPNLEVQLTSDRMMGLMHRMKALGKNFTEFYKYVLDDHNTIKMQKAGDFVPKDMVDALLHLADDPNLEVQLTSDRMMGLMHDLIAGGTDTSAATIEWAFQELLTQPNIMDKAHQELDRAIGKERWVEEEDFSKLPYIDAIIKETFRLHPLCALLAPHYSIEDCNVAGYDIPKGTTVFVNAWSLGRNPKYWDRAEAFIPERFIENNIDIKGQNFALLPFSSGRRRCPGYSLGMKVVRTTMANLLHGFNWKLTGDTKPEDISMEEIYGMTVHPKKPISLIMEPRLLLHLY</sequence>
<evidence type="ECO:0000256" key="7">
    <source>
        <dbReference type="ARBA" id="ARBA00023033"/>
    </source>
</evidence>
<dbReference type="PANTHER" id="PTHR47944:SF5">
    <property type="entry name" value="CYTOCHROME P450 71A1-LIKE"/>
    <property type="match status" value="1"/>
</dbReference>
<reference evidence="11" key="1">
    <citation type="submission" date="2023-08" db="EMBL/GenBank/DDBJ databases">
        <title>A de novo genome assembly of Solanum verrucosum Schlechtendal, a Mexican diploid species geographically isolated from the other diploid A-genome species in potato relatives.</title>
        <authorList>
            <person name="Hosaka K."/>
        </authorList>
    </citation>
    <scope>NUCLEOTIDE SEQUENCE</scope>
    <source>
        <tissue evidence="11">Young leaves</tissue>
    </source>
</reference>
<evidence type="ECO:0008006" key="13">
    <source>
        <dbReference type="Google" id="ProtNLM"/>
    </source>
</evidence>
<evidence type="ECO:0000256" key="6">
    <source>
        <dbReference type="ARBA" id="ARBA00023004"/>
    </source>
</evidence>
<comment type="cofactor">
    <cofactor evidence="1 8">
        <name>heme</name>
        <dbReference type="ChEBI" id="CHEBI:30413"/>
    </cofactor>
</comment>
<evidence type="ECO:0000313" key="12">
    <source>
        <dbReference type="Proteomes" id="UP001234989"/>
    </source>
</evidence>
<keyword evidence="7 9" id="KW-0503">Monooxygenase</keyword>